<dbReference type="Proteomes" id="UP001470230">
    <property type="component" value="Unassembled WGS sequence"/>
</dbReference>
<organism evidence="2 3">
    <name type="scientific">Tritrichomonas musculus</name>
    <dbReference type="NCBI Taxonomy" id="1915356"/>
    <lineage>
        <taxon>Eukaryota</taxon>
        <taxon>Metamonada</taxon>
        <taxon>Parabasalia</taxon>
        <taxon>Tritrichomonadida</taxon>
        <taxon>Tritrichomonadidae</taxon>
        <taxon>Tritrichomonas</taxon>
    </lineage>
</organism>
<dbReference type="InterPro" id="IPR051182">
    <property type="entry name" value="Euk_NMN_adenylyltrnsfrase"/>
</dbReference>
<keyword evidence="2" id="KW-0548">Nucleotidyltransferase</keyword>
<dbReference type="InterPro" id="IPR014729">
    <property type="entry name" value="Rossmann-like_a/b/a_fold"/>
</dbReference>
<feature type="domain" description="Cytidyltransferase-like" evidence="1">
    <location>
        <begin position="25"/>
        <end position="201"/>
    </location>
</feature>
<dbReference type="Gene3D" id="3.40.50.620">
    <property type="entry name" value="HUPs"/>
    <property type="match status" value="1"/>
</dbReference>
<comment type="caution">
    <text evidence="2">The sequence shown here is derived from an EMBL/GenBank/DDBJ whole genome shotgun (WGS) entry which is preliminary data.</text>
</comment>
<dbReference type="SUPFAM" id="SSF52374">
    <property type="entry name" value="Nucleotidylyl transferase"/>
    <property type="match status" value="1"/>
</dbReference>
<evidence type="ECO:0000259" key="1">
    <source>
        <dbReference type="Pfam" id="PF01467"/>
    </source>
</evidence>
<dbReference type="Pfam" id="PF01467">
    <property type="entry name" value="CTP_transf_like"/>
    <property type="match status" value="1"/>
</dbReference>
<dbReference type="EMBL" id="JAPFFF010000003">
    <property type="protein sequence ID" value="KAK8894129.1"/>
    <property type="molecule type" value="Genomic_DNA"/>
</dbReference>
<accession>A0ABR2KSL1</accession>
<gene>
    <name evidence="2" type="ORF">M9Y10_022562</name>
</gene>
<evidence type="ECO:0000313" key="3">
    <source>
        <dbReference type="Proteomes" id="UP001470230"/>
    </source>
</evidence>
<name>A0ABR2KSL1_9EUKA</name>
<protein>
    <submittedName>
        <fullName evidence="2">Nicotinamide/nicotinic acid mononucleotide adenylyltransferase 1</fullName>
    </submittedName>
</protein>
<dbReference type="PANTHER" id="PTHR12039:SF0">
    <property type="entry name" value="NICOTINAMIDE-NUCLEOTIDE ADENYLYLTRANSFERASE"/>
    <property type="match status" value="1"/>
</dbReference>
<sequence length="228" mass="26271">MDFQELQNKLKTPPTPGRKRAVLLCTGSLCPVHQGHLQILDIASKFLSEEYNIDSLVAYISPSCDSYVFYKLGNDMISFTHRFEMLKLACNEHNSQPNVIPIIPDSWEGLQPDFVDFPEVRKHFVKEIKKAFPDQDLHVLYVSGADHFMKCRLYNGYGYVGISRVGYKIQATSNYEHDIYVCNDPKYQNYYSDASSTAIRKAKEKKQSIDDLTYASVVKYLHDVVHWI</sequence>
<reference evidence="2 3" key="1">
    <citation type="submission" date="2024-04" db="EMBL/GenBank/DDBJ databases">
        <title>Tritrichomonas musculus Genome.</title>
        <authorList>
            <person name="Alves-Ferreira E."/>
            <person name="Grigg M."/>
            <person name="Lorenzi H."/>
            <person name="Galac M."/>
        </authorList>
    </citation>
    <scope>NUCLEOTIDE SEQUENCE [LARGE SCALE GENOMIC DNA]</scope>
    <source>
        <strain evidence="2 3">EAF2021</strain>
    </source>
</reference>
<evidence type="ECO:0000313" key="2">
    <source>
        <dbReference type="EMBL" id="KAK8894129.1"/>
    </source>
</evidence>
<dbReference type="GO" id="GO:0016779">
    <property type="term" value="F:nucleotidyltransferase activity"/>
    <property type="evidence" value="ECO:0007669"/>
    <property type="project" value="UniProtKB-KW"/>
</dbReference>
<dbReference type="PANTHER" id="PTHR12039">
    <property type="entry name" value="NICOTINAMIDE MONONUCLEOTIDE ADENYLYLTRANSFERASE"/>
    <property type="match status" value="1"/>
</dbReference>
<keyword evidence="3" id="KW-1185">Reference proteome</keyword>
<dbReference type="InterPro" id="IPR004821">
    <property type="entry name" value="Cyt_trans-like"/>
</dbReference>
<keyword evidence="2" id="KW-0808">Transferase</keyword>
<proteinExistence type="predicted"/>